<dbReference type="OrthoDB" id="951410at2"/>
<keyword evidence="4" id="KW-1185">Reference proteome</keyword>
<dbReference type="AlphaFoldDB" id="A0A023BSB9"/>
<evidence type="ECO:0000256" key="1">
    <source>
        <dbReference type="SAM" id="SignalP"/>
    </source>
</evidence>
<dbReference type="Proteomes" id="UP000023541">
    <property type="component" value="Unassembled WGS sequence"/>
</dbReference>
<organism evidence="3 4">
    <name type="scientific">Aquimarina atlantica</name>
    <dbReference type="NCBI Taxonomy" id="1317122"/>
    <lineage>
        <taxon>Bacteria</taxon>
        <taxon>Pseudomonadati</taxon>
        <taxon>Bacteroidota</taxon>
        <taxon>Flavobacteriia</taxon>
        <taxon>Flavobacteriales</taxon>
        <taxon>Flavobacteriaceae</taxon>
        <taxon>Aquimarina</taxon>
    </lineage>
</organism>
<comment type="caution">
    <text evidence="3">The sequence shown here is derived from an EMBL/GenBank/DDBJ whole genome shotgun (WGS) entry which is preliminary data.</text>
</comment>
<proteinExistence type="predicted"/>
<dbReference type="PANTHER" id="PTHR34406">
    <property type="entry name" value="PROTEIN YCEI"/>
    <property type="match status" value="1"/>
</dbReference>
<dbReference type="InterPro" id="IPR007372">
    <property type="entry name" value="Lipid/polyisoprenoid-bd_YceI"/>
</dbReference>
<gene>
    <name evidence="3" type="ORF">ATO12_21430</name>
</gene>
<keyword evidence="1" id="KW-0732">Signal</keyword>
<name>A0A023BSB9_9FLAO</name>
<protein>
    <recommendedName>
        <fullName evidence="2">Lipid/polyisoprenoid-binding YceI-like domain-containing protein</fullName>
    </recommendedName>
</protein>
<evidence type="ECO:0000313" key="4">
    <source>
        <dbReference type="Proteomes" id="UP000023541"/>
    </source>
</evidence>
<sequence length="195" mass="22436">MKKMILVLATVCITSIIHAQQELRIDTGKSIINWKGSDLLDLNTHNGTVKFKNGVIRRKGIFITGGEFEVDMNSIINIGDRYNEMLITHLKSEDFFDVKKYPIAKLEIINTRYINATNLDVIAYLTINDIRHIIQYQSTIENINNQVLLKSKFIIDRTLWKINYKSKNFLINLKDDIISNTIDFEVVVVANQDGC</sequence>
<dbReference type="eggNOG" id="COG2353">
    <property type="taxonomic scope" value="Bacteria"/>
</dbReference>
<dbReference type="SUPFAM" id="SSF101874">
    <property type="entry name" value="YceI-like"/>
    <property type="match status" value="1"/>
</dbReference>
<dbReference type="PANTHER" id="PTHR34406:SF1">
    <property type="entry name" value="PROTEIN YCEI"/>
    <property type="match status" value="1"/>
</dbReference>
<dbReference type="Gene3D" id="2.40.128.110">
    <property type="entry name" value="Lipid/polyisoprenoid-binding, YceI-like"/>
    <property type="match status" value="1"/>
</dbReference>
<accession>A0A023BSB9</accession>
<feature type="signal peptide" evidence="1">
    <location>
        <begin position="1"/>
        <end position="19"/>
    </location>
</feature>
<feature type="chain" id="PRO_5001517273" description="Lipid/polyisoprenoid-binding YceI-like domain-containing protein" evidence="1">
    <location>
        <begin position="20"/>
        <end position="195"/>
    </location>
</feature>
<feature type="domain" description="Lipid/polyisoprenoid-binding YceI-like" evidence="2">
    <location>
        <begin position="22"/>
        <end position="191"/>
    </location>
</feature>
<evidence type="ECO:0000313" key="3">
    <source>
        <dbReference type="EMBL" id="EZH72703.1"/>
    </source>
</evidence>
<dbReference type="InterPro" id="IPR036761">
    <property type="entry name" value="TTHA0802/YceI-like_sf"/>
</dbReference>
<evidence type="ECO:0000259" key="2">
    <source>
        <dbReference type="SMART" id="SM00867"/>
    </source>
</evidence>
<reference evidence="3 4" key="1">
    <citation type="submission" date="2014-04" db="EMBL/GenBank/DDBJ databases">
        <title>Aquimarina sp. 22II-S11-z7 Genome Sequencing.</title>
        <authorList>
            <person name="Lai Q."/>
        </authorList>
    </citation>
    <scope>NUCLEOTIDE SEQUENCE [LARGE SCALE GENOMIC DNA]</scope>
    <source>
        <strain evidence="3 4">22II-S11-z7</strain>
    </source>
</reference>
<dbReference type="EMBL" id="AQRA01000007">
    <property type="protein sequence ID" value="EZH72703.1"/>
    <property type="molecule type" value="Genomic_DNA"/>
</dbReference>
<dbReference type="SMART" id="SM00867">
    <property type="entry name" value="YceI"/>
    <property type="match status" value="1"/>
</dbReference>
<dbReference type="Pfam" id="PF04264">
    <property type="entry name" value="YceI"/>
    <property type="match status" value="1"/>
</dbReference>
<dbReference type="RefSeq" id="WP_034243963.1">
    <property type="nucleotide sequence ID" value="NZ_AQRA01000007.1"/>
</dbReference>